<protein>
    <submittedName>
        <fullName evidence="1">Uncharacterized protein</fullName>
    </submittedName>
</protein>
<accession>A0A0R2D8T2</accession>
<gene>
    <name evidence="1" type="ORF">FC24_GL001085</name>
</gene>
<dbReference type="OrthoDB" id="2297837at2"/>
<dbReference type="AlphaFoldDB" id="A0A0R2D8T2"/>
<evidence type="ECO:0000313" key="1">
    <source>
        <dbReference type="EMBL" id="KRN00097.1"/>
    </source>
</evidence>
<proteinExistence type="predicted"/>
<dbReference type="PATRIC" id="fig|1423796.3.peg.1109"/>
<sequence length="121" mass="13759">MKRKLRNLLQVIEDHGDSSDKLAQPNVLEYKFAAQPLFIDDLIIDSNVFDLIKVYADPDPATASVPIDEVPQFFTTMFQKTSSAAKQAYQDNITNQSRIVINLELVSEGQHEVGVLQFKFW</sequence>
<evidence type="ECO:0000313" key="2">
    <source>
        <dbReference type="Proteomes" id="UP000051638"/>
    </source>
</evidence>
<organism evidence="1 2">
    <name type="scientific">Loigolactobacillus rennini DSM 20253</name>
    <dbReference type="NCBI Taxonomy" id="1423796"/>
    <lineage>
        <taxon>Bacteria</taxon>
        <taxon>Bacillati</taxon>
        <taxon>Bacillota</taxon>
        <taxon>Bacilli</taxon>
        <taxon>Lactobacillales</taxon>
        <taxon>Lactobacillaceae</taxon>
        <taxon>Loigolactobacillus</taxon>
    </lineage>
</organism>
<reference evidence="1 2" key="1">
    <citation type="journal article" date="2015" name="Genome Announc.">
        <title>Expanding the biotechnology potential of lactobacilli through comparative genomics of 213 strains and associated genera.</title>
        <authorList>
            <person name="Sun Z."/>
            <person name="Harris H.M."/>
            <person name="McCann A."/>
            <person name="Guo C."/>
            <person name="Argimon S."/>
            <person name="Zhang W."/>
            <person name="Yang X."/>
            <person name="Jeffery I.B."/>
            <person name="Cooney J.C."/>
            <person name="Kagawa T.F."/>
            <person name="Liu W."/>
            <person name="Song Y."/>
            <person name="Salvetti E."/>
            <person name="Wrobel A."/>
            <person name="Rasinkangas P."/>
            <person name="Parkhill J."/>
            <person name="Rea M.C."/>
            <person name="O'Sullivan O."/>
            <person name="Ritari J."/>
            <person name="Douillard F.P."/>
            <person name="Paul Ross R."/>
            <person name="Yang R."/>
            <person name="Briner A.E."/>
            <person name="Felis G.E."/>
            <person name="de Vos W.M."/>
            <person name="Barrangou R."/>
            <person name="Klaenhammer T.R."/>
            <person name="Caufield P.W."/>
            <person name="Cui Y."/>
            <person name="Zhang H."/>
            <person name="O'Toole P.W."/>
        </authorList>
    </citation>
    <scope>NUCLEOTIDE SEQUENCE [LARGE SCALE GENOMIC DNA]</scope>
    <source>
        <strain evidence="1 2">DSM 20253</strain>
    </source>
</reference>
<dbReference type="RefSeq" id="WP_057872874.1">
    <property type="nucleotide sequence ID" value="NZ_AYYI01000003.1"/>
</dbReference>
<dbReference type="Proteomes" id="UP000051638">
    <property type="component" value="Unassembled WGS sequence"/>
</dbReference>
<name>A0A0R2D8T2_9LACO</name>
<dbReference type="EMBL" id="AYYI01000003">
    <property type="protein sequence ID" value="KRN00097.1"/>
    <property type="molecule type" value="Genomic_DNA"/>
</dbReference>
<comment type="caution">
    <text evidence="1">The sequence shown here is derived from an EMBL/GenBank/DDBJ whole genome shotgun (WGS) entry which is preliminary data.</text>
</comment>
<keyword evidence="2" id="KW-1185">Reference proteome</keyword>